<evidence type="ECO:0000313" key="3">
    <source>
        <dbReference type="Proteomes" id="UP000552097"/>
    </source>
</evidence>
<evidence type="ECO:0000313" key="2">
    <source>
        <dbReference type="EMBL" id="MBB5807947.1"/>
    </source>
</evidence>
<feature type="transmembrane region" description="Helical" evidence="1">
    <location>
        <begin position="18"/>
        <end position="39"/>
    </location>
</feature>
<reference evidence="2 3" key="1">
    <citation type="submission" date="2020-08" db="EMBL/GenBank/DDBJ databases">
        <title>Sequencing the genomes of 1000 actinobacteria strains.</title>
        <authorList>
            <person name="Klenk H.-P."/>
        </authorList>
    </citation>
    <scope>NUCLEOTIDE SEQUENCE [LARGE SCALE GENOMIC DNA]</scope>
    <source>
        <strain evidence="2 3">DSM 45486</strain>
    </source>
</reference>
<name>A0A7W9HT02_9PSEU</name>
<keyword evidence="1" id="KW-1133">Transmembrane helix</keyword>
<comment type="caution">
    <text evidence="2">The sequence shown here is derived from an EMBL/GenBank/DDBJ whole genome shotgun (WGS) entry which is preliminary data.</text>
</comment>
<keyword evidence="1" id="KW-0472">Membrane</keyword>
<dbReference type="EMBL" id="JACHMO010000001">
    <property type="protein sequence ID" value="MBB5807947.1"/>
    <property type="molecule type" value="Genomic_DNA"/>
</dbReference>
<dbReference type="Proteomes" id="UP000552097">
    <property type="component" value="Unassembled WGS sequence"/>
</dbReference>
<gene>
    <name evidence="2" type="ORF">F4560_007715</name>
</gene>
<sequence length="45" mass="4620">MSEEVPTAVANGRKVSMALLAIAVAVTVLLALWLVASWVTAPAVV</sequence>
<protein>
    <submittedName>
        <fullName evidence="2">Uncharacterized protein</fullName>
    </submittedName>
</protein>
<dbReference type="AlphaFoldDB" id="A0A7W9HT02"/>
<keyword evidence="1" id="KW-0812">Transmembrane</keyword>
<organism evidence="2 3">
    <name type="scientific">Saccharothrix ecbatanensis</name>
    <dbReference type="NCBI Taxonomy" id="1105145"/>
    <lineage>
        <taxon>Bacteria</taxon>
        <taxon>Bacillati</taxon>
        <taxon>Actinomycetota</taxon>
        <taxon>Actinomycetes</taxon>
        <taxon>Pseudonocardiales</taxon>
        <taxon>Pseudonocardiaceae</taxon>
        <taxon>Saccharothrix</taxon>
    </lineage>
</organism>
<proteinExistence type="predicted"/>
<keyword evidence="3" id="KW-1185">Reference proteome</keyword>
<accession>A0A7W9HT02</accession>
<evidence type="ECO:0000256" key="1">
    <source>
        <dbReference type="SAM" id="Phobius"/>
    </source>
</evidence>
<dbReference type="RefSeq" id="WP_184927923.1">
    <property type="nucleotide sequence ID" value="NZ_JACHMO010000001.1"/>
</dbReference>